<proteinExistence type="predicted"/>
<dbReference type="CDD" id="cd09276">
    <property type="entry name" value="Rnase_HI_RT_non_LTR"/>
    <property type="match status" value="1"/>
</dbReference>
<reference evidence="2 3" key="1">
    <citation type="journal article" date="2019" name="Sci. Rep.">
        <title>Orb-weaving spider Araneus ventricosus genome elucidates the spidroin gene catalogue.</title>
        <authorList>
            <person name="Kono N."/>
            <person name="Nakamura H."/>
            <person name="Ohtoshi R."/>
            <person name="Moran D.A.P."/>
            <person name="Shinohara A."/>
            <person name="Yoshida Y."/>
            <person name="Fujiwara M."/>
            <person name="Mori M."/>
            <person name="Tomita M."/>
            <person name="Arakawa K."/>
        </authorList>
    </citation>
    <scope>NUCLEOTIDE SEQUENCE [LARGE SCALE GENOMIC DNA]</scope>
</reference>
<sequence length="158" mass="17933">MMCARTDPESIMKLDSPCASLKTTNHINTSYKLNPTNSVFQAKLAAIGFAAGWALKFNQLVNFHTDSQSSIEAIKSAEPKSEFVNNIKENIYSSRLLVSLTWVEAHAGNPGNERADRQEKLAITIGQYLDLSAPYLYVKLKIKQFIIHEWENYWNQHN</sequence>
<name>A0A4Y2KPW7_ARAVE</name>
<dbReference type="AlphaFoldDB" id="A0A4Y2KPW7"/>
<evidence type="ECO:0000259" key="1">
    <source>
        <dbReference type="PROSITE" id="PS50879"/>
    </source>
</evidence>
<dbReference type="InterPro" id="IPR012337">
    <property type="entry name" value="RNaseH-like_sf"/>
</dbReference>
<organism evidence="2 3">
    <name type="scientific">Araneus ventricosus</name>
    <name type="common">Orbweaver spider</name>
    <name type="synonym">Epeira ventricosa</name>
    <dbReference type="NCBI Taxonomy" id="182803"/>
    <lineage>
        <taxon>Eukaryota</taxon>
        <taxon>Metazoa</taxon>
        <taxon>Ecdysozoa</taxon>
        <taxon>Arthropoda</taxon>
        <taxon>Chelicerata</taxon>
        <taxon>Arachnida</taxon>
        <taxon>Araneae</taxon>
        <taxon>Araneomorphae</taxon>
        <taxon>Entelegynae</taxon>
        <taxon>Araneoidea</taxon>
        <taxon>Araneidae</taxon>
        <taxon>Araneus</taxon>
    </lineage>
</organism>
<accession>A0A4Y2KPW7</accession>
<gene>
    <name evidence="2" type="ORF">AVEN_191587_1</name>
</gene>
<dbReference type="Proteomes" id="UP000499080">
    <property type="component" value="Unassembled WGS sequence"/>
</dbReference>
<dbReference type="Gene3D" id="3.30.420.10">
    <property type="entry name" value="Ribonuclease H-like superfamily/Ribonuclease H"/>
    <property type="match status" value="1"/>
</dbReference>
<dbReference type="SUPFAM" id="SSF53098">
    <property type="entry name" value="Ribonuclease H-like"/>
    <property type="match status" value="1"/>
</dbReference>
<comment type="caution">
    <text evidence="2">The sequence shown here is derived from an EMBL/GenBank/DDBJ whole genome shotgun (WGS) entry which is preliminary data.</text>
</comment>
<dbReference type="InterPro" id="IPR036397">
    <property type="entry name" value="RNaseH_sf"/>
</dbReference>
<dbReference type="EMBL" id="BGPR01004904">
    <property type="protein sequence ID" value="GBN04654.1"/>
    <property type="molecule type" value="Genomic_DNA"/>
</dbReference>
<keyword evidence="3" id="KW-1185">Reference proteome</keyword>
<dbReference type="InterPro" id="IPR002156">
    <property type="entry name" value="RNaseH_domain"/>
</dbReference>
<dbReference type="OrthoDB" id="2677368at2759"/>
<dbReference type="Pfam" id="PF00075">
    <property type="entry name" value="RNase_H"/>
    <property type="match status" value="1"/>
</dbReference>
<dbReference type="PROSITE" id="PS50879">
    <property type="entry name" value="RNASE_H_1"/>
    <property type="match status" value="1"/>
</dbReference>
<evidence type="ECO:0000313" key="3">
    <source>
        <dbReference type="Proteomes" id="UP000499080"/>
    </source>
</evidence>
<protein>
    <recommendedName>
        <fullName evidence="1">RNase H type-1 domain-containing protein</fullName>
    </recommendedName>
</protein>
<dbReference type="GO" id="GO:0003676">
    <property type="term" value="F:nucleic acid binding"/>
    <property type="evidence" value="ECO:0007669"/>
    <property type="project" value="InterPro"/>
</dbReference>
<dbReference type="GO" id="GO:0004523">
    <property type="term" value="F:RNA-DNA hybrid ribonuclease activity"/>
    <property type="evidence" value="ECO:0007669"/>
    <property type="project" value="InterPro"/>
</dbReference>
<feature type="domain" description="RNase H type-1" evidence="1">
    <location>
        <begin position="6"/>
        <end position="124"/>
    </location>
</feature>
<evidence type="ECO:0000313" key="2">
    <source>
        <dbReference type="EMBL" id="GBN04654.1"/>
    </source>
</evidence>